<sequence>MTDSGIIIVGIGACALARSPMKIKTSVGSCVGVTIYDKQERRGGLLHAMLPSINQARIKDNPLRYTDSGIEYLVTEIVKKGSSRKKLEAKLVGGAHMFENGNMNIGERNIECARNTLEKLEIPIVAEDTGKNYGRSVTLDTSTGDLLVRTILRGDWII</sequence>
<dbReference type="InterPro" id="IPR005659">
    <property type="entry name" value="Chemorcpt_Glu_NH3ase_CheD"/>
</dbReference>
<dbReference type="Gene3D" id="3.30.1330.200">
    <property type="match status" value="1"/>
</dbReference>
<evidence type="ECO:0000313" key="4">
    <source>
        <dbReference type="EMBL" id="AKB13584.1"/>
    </source>
</evidence>
<dbReference type="PATRIC" id="fig|523844.20.peg.2256"/>
<comment type="similarity">
    <text evidence="3">Belongs to the CheD family.</text>
</comment>
<dbReference type="PANTHER" id="PTHR35147:SF1">
    <property type="entry name" value="CHEMORECEPTOR GLUTAMINE DEAMIDASE CHED-RELATED"/>
    <property type="match status" value="1"/>
</dbReference>
<dbReference type="GO" id="GO:0050568">
    <property type="term" value="F:protein-glutamine glutaminase activity"/>
    <property type="evidence" value="ECO:0007669"/>
    <property type="project" value="UniProtKB-UniRule"/>
</dbReference>
<name>A0A0E3H969_METTT</name>
<dbReference type="PANTHER" id="PTHR35147">
    <property type="entry name" value="CHEMORECEPTOR GLUTAMINE DEAMIDASE CHED-RELATED"/>
    <property type="match status" value="1"/>
</dbReference>
<accession>A0A0E3H969</accession>
<dbReference type="EC" id="3.5.1.44" evidence="3"/>
<protein>
    <recommendedName>
        <fullName evidence="3">Probable chemoreceptor glutamine deamidase CheD</fullName>
        <ecNumber evidence="3">3.5.1.44</ecNumber>
    </recommendedName>
</protein>
<dbReference type="HAMAP" id="MF_01440">
    <property type="entry name" value="CheD"/>
    <property type="match status" value="1"/>
</dbReference>
<reference evidence="4 5" key="1">
    <citation type="submission" date="2014-07" db="EMBL/GenBank/DDBJ databases">
        <title>Methanogenic archaea and the global carbon cycle.</title>
        <authorList>
            <person name="Henriksen J.R."/>
            <person name="Luke J."/>
            <person name="Reinhart S."/>
            <person name="Benedict M.N."/>
            <person name="Youngblut N.D."/>
            <person name="Metcalf M.E."/>
            <person name="Whitaker R.J."/>
            <person name="Metcalf W.W."/>
        </authorList>
    </citation>
    <scope>NUCLEOTIDE SEQUENCE [LARGE SCALE GENOMIC DNA]</scope>
    <source>
        <strain evidence="5">ATCC 43570 / DSM 1825 / OCM 12 / VKM B-1830 / TM-1</strain>
    </source>
</reference>
<organism evidence="4 5">
    <name type="scientific">Methanosarcina thermophila (strain ATCC 43570 / DSM 1825 / OCM 12 / VKM B-1830 / TM-1)</name>
    <dbReference type="NCBI Taxonomy" id="523844"/>
    <lineage>
        <taxon>Archaea</taxon>
        <taxon>Methanobacteriati</taxon>
        <taxon>Methanobacteriota</taxon>
        <taxon>Stenosarchaea group</taxon>
        <taxon>Methanomicrobia</taxon>
        <taxon>Methanosarcinales</taxon>
        <taxon>Methanosarcinaceae</taxon>
        <taxon>Methanosarcina</taxon>
    </lineage>
</organism>
<dbReference type="KEGG" id="mthr:MSTHT_1826"/>
<dbReference type="EMBL" id="CP009501">
    <property type="protein sequence ID" value="AKB13584.1"/>
    <property type="molecule type" value="Genomic_DNA"/>
</dbReference>
<proteinExistence type="inferred from homology"/>
<dbReference type="InterPro" id="IPR038592">
    <property type="entry name" value="CheD-like_sf"/>
</dbReference>
<dbReference type="RefSeq" id="WP_048167591.1">
    <property type="nucleotide sequence ID" value="NZ_CP009501.1"/>
</dbReference>
<comment type="function">
    <text evidence="3">Probably deamidates glutamine residues to glutamate on methyl-accepting chemotaxis receptors (MCPs), playing an important role in chemotaxis.</text>
</comment>
<dbReference type="CDD" id="cd16352">
    <property type="entry name" value="CheD"/>
    <property type="match status" value="1"/>
</dbReference>
<evidence type="ECO:0000256" key="2">
    <source>
        <dbReference type="ARBA" id="ARBA00022801"/>
    </source>
</evidence>
<evidence type="ECO:0000313" key="5">
    <source>
        <dbReference type="Proteomes" id="UP000066529"/>
    </source>
</evidence>
<dbReference type="GeneID" id="41602799"/>
<dbReference type="HOGENOM" id="CLU_087854_2_0_2"/>
<dbReference type="OrthoDB" id="10499at2157"/>
<comment type="catalytic activity">
    <reaction evidence="3">
        <text>L-glutaminyl-[protein] + H2O = L-glutamyl-[protein] + NH4(+)</text>
        <dbReference type="Rhea" id="RHEA:16441"/>
        <dbReference type="Rhea" id="RHEA-COMP:10207"/>
        <dbReference type="Rhea" id="RHEA-COMP:10208"/>
        <dbReference type="ChEBI" id="CHEBI:15377"/>
        <dbReference type="ChEBI" id="CHEBI:28938"/>
        <dbReference type="ChEBI" id="CHEBI:29973"/>
        <dbReference type="ChEBI" id="CHEBI:30011"/>
        <dbReference type="EC" id="3.5.1.44"/>
    </reaction>
</comment>
<keyword evidence="1 3" id="KW-0145">Chemotaxis</keyword>
<dbReference type="InterPro" id="IPR011324">
    <property type="entry name" value="Cytotoxic_necrot_fac-like_cat"/>
</dbReference>
<dbReference type="Proteomes" id="UP000066529">
    <property type="component" value="Chromosome"/>
</dbReference>
<gene>
    <name evidence="3" type="primary">cheD</name>
    <name evidence="4" type="ORF">MSTHT_1826</name>
</gene>
<dbReference type="GO" id="GO:0006935">
    <property type="term" value="P:chemotaxis"/>
    <property type="evidence" value="ECO:0007669"/>
    <property type="project" value="UniProtKB-UniRule"/>
</dbReference>
<keyword evidence="2 3" id="KW-0378">Hydrolase</keyword>
<dbReference type="Pfam" id="PF03975">
    <property type="entry name" value="CheD"/>
    <property type="match status" value="1"/>
</dbReference>
<evidence type="ECO:0000256" key="3">
    <source>
        <dbReference type="HAMAP-Rule" id="MF_01440"/>
    </source>
</evidence>
<evidence type="ECO:0000256" key="1">
    <source>
        <dbReference type="ARBA" id="ARBA00022500"/>
    </source>
</evidence>
<dbReference type="AlphaFoldDB" id="A0A0E3H969"/>
<dbReference type="STRING" id="523844.MSTHT_1826"/>
<dbReference type="SUPFAM" id="SSF64438">
    <property type="entry name" value="CNF1/YfiH-like putative cysteine hydrolases"/>
    <property type="match status" value="1"/>
</dbReference>